<proteinExistence type="predicted"/>
<reference evidence="2 3" key="1">
    <citation type="submission" date="2019-01" db="EMBL/GenBank/DDBJ databases">
        <title>Filimonas sp. strain TTM-71.</title>
        <authorList>
            <person name="Chen W.-M."/>
        </authorList>
    </citation>
    <scope>NUCLEOTIDE SEQUENCE [LARGE SCALE GENOMIC DNA]</scope>
    <source>
        <strain evidence="2 3">TTM-71</strain>
    </source>
</reference>
<keyword evidence="1" id="KW-0732">Signal</keyword>
<evidence type="ECO:0000313" key="2">
    <source>
        <dbReference type="EMBL" id="RXK86529.1"/>
    </source>
</evidence>
<dbReference type="OrthoDB" id="669562at2"/>
<comment type="caution">
    <text evidence="2">The sequence shown here is derived from an EMBL/GenBank/DDBJ whole genome shotgun (WGS) entry which is preliminary data.</text>
</comment>
<evidence type="ECO:0000256" key="1">
    <source>
        <dbReference type="SAM" id="SignalP"/>
    </source>
</evidence>
<dbReference type="EMBL" id="SDHZ01000001">
    <property type="protein sequence ID" value="RXK86529.1"/>
    <property type="molecule type" value="Genomic_DNA"/>
</dbReference>
<keyword evidence="3" id="KW-1185">Reference proteome</keyword>
<dbReference type="Proteomes" id="UP000290545">
    <property type="component" value="Unassembled WGS sequence"/>
</dbReference>
<dbReference type="RefSeq" id="WP_129002278.1">
    <property type="nucleotide sequence ID" value="NZ_SDHZ01000001.1"/>
</dbReference>
<accession>A0A4Q1DD96</accession>
<dbReference type="AlphaFoldDB" id="A0A4Q1DD96"/>
<organism evidence="2 3">
    <name type="scientific">Filimonas effusa</name>
    <dbReference type="NCBI Taxonomy" id="2508721"/>
    <lineage>
        <taxon>Bacteria</taxon>
        <taxon>Pseudomonadati</taxon>
        <taxon>Bacteroidota</taxon>
        <taxon>Chitinophagia</taxon>
        <taxon>Chitinophagales</taxon>
        <taxon>Chitinophagaceae</taxon>
        <taxon>Filimonas</taxon>
    </lineage>
</organism>
<name>A0A4Q1DD96_9BACT</name>
<gene>
    <name evidence="2" type="ORF">ESB13_06910</name>
</gene>
<sequence length="148" mass="16305">MNATSVRAAMTKMTLVSLTAAFLFIAAPFTSKANNNKEKEKVAAAALNAKQVSVQYTGTLEGNILFRVKFDNPTAQKFSLIVKNHLGDVLYSGQFTDADFNKVVSFVSDDEDEMTPNFIIRIGSQQISQSFSVNRSTEIEEQLVVTKL</sequence>
<protein>
    <submittedName>
        <fullName evidence="2">Uncharacterized protein</fullName>
    </submittedName>
</protein>
<feature type="chain" id="PRO_5020792010" evidence="1">
    <location>
        <begin position="34"/>
        <end position="148"/>
    </location>
</feature>
<evidence type="ECO:0000313" key="3">
    <source>
        <dbReference type="Proteomes" id="UP000290545"/>
    </source>
</evidence>
<feature type="signal peptide" evidence="1">
    <location>
        <begin position="1"/>
        <end position="33"/>
    </location>
</feature>